<feature type="domain" description="FACT complex subunit SSRP1-like first PH" evidence="10">
    <location>
        <begin position="1"/>
        <end position="74"/>
    </location>
</feature>
<dbReference type="GO" id="GO:0031491">
    <property type="term" value="F:nucleosome binding"/>
    <property type="evidence" value="ECO:0007669"/>
    <property type="project" value="TreeGrafter"/>
</dbReference>
<evidence type="ECO:0000256" key="2">
    <source>
        <dbReference type="ARBA" id="ARBA00022454"/>
    </source>
</evidence>
<keyword evidence="8 9" id="KW-0539">Nucleus</keyword>
<dbReference type="PANTHER" id="PTHR45849:SF1">
    <property type="entry name" value="FACT COMPLEX SUBUNIT SSRP1"/>
    <property type="match status" value="1"/>
</dbReference>
<comment type="caution">
    <text evidence="11">The sequence shown here is derived from an EMBL/GenBank/DDBJ whole genome shotgun (WGS) entry which is preliminary data.</text>
</comment>
<dbReference type="EMBL" id="VBQZ03000320">
    <property type="protein sequence ID" value="MXQ98949.1"/>
    <property type="molecule type" value="Genomic_DNA"/>
</dbReference>
<keyword evidence="5 9" id="KW-0805">Transcription regulation</keyword>
<dbReference type="PRINTS" id="PR00887">
    <property type="entry name" value="SSRCOGNITION"/>
</dbReference>
<dbReference type="PANTHER" id="PTHR45849">
    <property type="entry name" value="FACT COMPLEX SUBUNIT SSRP1"/>
    <property type="match status" value="1"/>
</dbReference>
<evidence type="ECO:0000256" key="9">
    <source>
        <dbReference type="RuleBase" id="RU364013"/>
    </source>
</evidence>
<evidence type="ECO:0000256" key="3">
    <source>
        <dbReference type="ARBA" id="ARBA00022705"/>
    </source>
</evidence>
<evidence type="ECO:0000313" key="12">
    <source>
        <dbReference type="Proteomes" id="UP000322234"/>
    </source>
</evidence>
<protein>
    <recommendedName>
        <fullName evidence="9">FACT complex subunit SSRP1</fullName>
    </recommendedName>
</protein>
<gene>
    <name evidence="11" type="ORF">E5288_WYG010327</name>
</gene>
<dbReference type="GO" id="GO:0006260">
    <property type="term" value="P:DNA replication"/>
    <property type="evidence" value="ECO:0007669"/>
    <property type="project" value="UniProtKB-KW"/>
</dbReference>
<dbReference type="InterPro" id="IPR000969">
    <property type="entry name" value="SSRP1/POB3"/>
</dbReference>
<keyword evidence="7 9" id="KW-0234">DNA repair</keyword>
<evidence type="ECO:0000256" key="7">
    <source>
        <dbReference type="ARBA" id="ARBA00023204"/>
    </source>
</evidence>
<evidence type="ECO:0000256" key="4">
    <source>
        <dbReference type="ARBA" id="ARBA00022763"/>
    </source>
</evidence>
<dbReference type="GO" id="GO:0003677">
    <property type="term" value="F:DNA binding"/>
    <property type="evidence" value="ECO:0007669"/>
    <property type="project" value="InterPro"/>
</dbReference>
<dbReference type="Pfam" id="PF21103">
    <property type="entry name" value="PH1_SSRP1-like"/>
    <property type="match status" value="1"/>
</dbReference>
<evidence type="ECO:0000256" key="8">
    <source>
        <dbReference type="ARBA" id="ARBA00023242"/>
    </source>
</evidence>
<comment type="subcellular location">
    <subcellularLocation>
        <location evidence="9">Nucleus</location>
    </subcellularLocation>
    <subcellularLocation>
        <location evidence="9">Chromosome</location>
    </subcellularLocation>
</comment>
<name>A0A6B0S829_9CETA</name>
<dbReference type="GO" id="GO:1902275">
    <property type="term" value="P:regulation of chromatin organization"/>
    <property type="evidence" value="ECO:0007669"/>
    <property type="project" value="TreeGrafter"/>
</dbReference>
<sequence>MFFVISPDPPIKQGQTRYHFLILLFSKDEDFSLMLSMNEEEVEKPFEGQLTKDMSGSLYEMVSQVMKVLVNHKITVPDNF</sequence>
<evidence type="ECO:0000259" key="10">
    <source>
        <dbReference type="Pfam" id="PF21103"/>
    </source>
</evidence>
<keyword evidence="6 9" id="KW-0804">Transcription</keyword>
<evidence type="ECO:0000256" key="1">
    <source>
        <dbReference type="ARBA" id="ARBA00010060"/>
    </source>
</evidence>
<comment type="function">
    <text evidence="9">Component of the FACT complex, a general chromatin factor that acts to reorganize nucleosomes. The FACT complex is involved in multiple processes that require DNA as a template such as mRNA elongation, DNA replication and DNA repair. During transcription elongation the FACT complex acts as a histone chaperone that both destabilizes and restores nucleosomal structure. It facilitates the passage of RNA polymerase II and transcription by promoting the dissociation of one histone H2A-H2B dimer from the nucleosome, then subsequently promotes the reestablishment of the nucleosome following the passage of RNA polymerase II.</text>
</comment>
<dbReference type="InterPro" id="IPR048993">
    <property type="entry name" value="SSRP1-like_PH1"/>
</dbReference>
<keyword evidence="12" id="KW-1185">Reference proteome</keyword>
<evidence type="ECO:0000256" key="5">
    <source>
        <dbReference type="ARBA" id="ARBA00023015"/>
    </source>
</evidence>
<dbReference type="Gene3D" id="2.30.29.150">
    <property type="match status" value="1"/>
</dbReference>
<dbReference type="FunFam" id="2.30.29.150:FF:000001">
    <property type="entry name" value="Fact complex subunit ssrp1"/>
    <property type="match status" value="1"/>
</dbReference>
<dbReference type="GO" id="GO:0006281">
    <property type="term" value="P:DNA repair"/>
    <property type="evidence" value="ECO:0007669"/>
    <property type="project" value="UniProtKB-KW"/>
</dbReference>
<evidence type="ECO:0000313" key="11">
    <source>
        <dbReference type="EMBL" id="MXQ98949.1"/>
    </source>
</evidence>
<keyword evidence="2 9" id="KW-0158">Chromosome</keyword>
<comment type="similarity">
    <text evidence="1 9">Belongs to the SSRP1 family.</text>
</comment>
<accession>A0A6B0S829</accession>
<dbReference type="InterPro" id="IPR050454">
    <property type="entry name" value="RTT106/SSRP1_HistChap/FACT"/>
</dbReference>
<dbReference type="GO" id="GO:0035101">
    <property type="term" value="C:FACT complex"/>
    <property type="evidence" value="ECO:0007669"/>
    <property type="project" value="TreeGrafter"/>
</dbReference>
<dbReference type="SUPFAM" id="SSF50729">
    <property type="entry name" value="PH domain-like"/>
    <property type="match status" value="1"/>
</dbReference>
<organism evidence="11 12">
    <name type="scientific">Bos mutus</name>
    <name type="common">wild yak</name>
    <dbReference type="NCBI Taxonomy" id="72004"/>
    <lineage>
        <taxon>Eukaryota</taxon>
        <taxon>Metazoa</taxon>
        <taxon>Chordata</taxon>
        <taxon>Craniata</taxon>
        <taxon>Vertebrata</taxon>
        <taxon>Euteleostomi</taxon>
        <taxon>Mammalia</taxon>
        <taxon>Eutheria</taxon>
        <taxon>Laurasiatheria</taxon>
        <taxon>Artiodactyla</taxon>
        <taxon>Ruminantia</taxon>
        <taxon>Pecora</taxon>
        <taxon>Bovidae</taxon>
        <taxon>Bovinae</taxon>
        <taxon>Bos</taxon>
    </lineage>
</organism>
<evidence type="ECO:0000256" key="6">
    <source>
        <dbReference type="ARBA" id="ARBA00023163"/>
    </source>
</evidence>
<dbReference type="Proteomes" id="UP000322234">
    <property type="component" value="Unassembled WGS sequence"/>
</dbReference>
<keyword evidence="4 9" id="KW-0227">DNA damage</keyword>
<dbReference type="GO" id="GO:0042393">
    <property type="term" value="F:histone binding"/>
    <property type="evidence" value="ECO:0007669"/>
    <property type="project" value="TreeGrafter"/>
</dbReference>
<dbReference type="AlphaFoldDB" id="A0A6B0S829"/>
<proteinExistence type="inferred from homology"/>
<reference evidence="11" key="1">
    <citation type="submission" date="2019-10" db="EMBL/GenBank/DDBJ databases">
        <title>The sequence and de novo assembly of the wild yak genome.</title>
        <authorList>
            <person name="Liu Y."/>
        </authorList>
    </citation>
    <scope>NUCLEOTIDE SEQUENCE [LARGE SCALE GENOMIC DNA]</scope>
    <source>
        <strain evidence="11">WY2019</strain>
    </source>
</reference>
<keyword evidence="3 9" id="KW-0235">DNA replication</keyword>